<comment type="caution">
    <text evidence="17">The sequence shown here is derived from an EMBL/GenBank/DDBJ whole genome shotgun (WGS) entry which is preliminary data.</text>
</comment>
<evidence type="ECO:0000256" key="1">
    <source>
        <dbReference type="ARBA" id="ARBA00001913"/>
    </source>
</evidence>
<keyword evidence="5" id="KW-0812">Transmembrane</keyword>
<accession>A0A2G8SSP1</accession>
<dbReference type="EC" id="3.1.1.116" evidence="14"/>
<name>A0A2G8SSP1_9APHY</name>
<dbReference type="AlphaFoldDB" id="A0A2G8SSP1"/>
<evidence type="ECO:0000256" key="6">
    <source>
        <dbReference type="ARBA" id="ARBA00022723"/>
    </source>
</evidence>
<evidence type="ECO:0000256" key="12">
    <source>
        <dbReference type="ARBA" id="ARBA00023136"/>
    </source>
</evidence>
<evidence type="ECO:0000256" key="10">
    <source>
        <dbReference type="ARBA" id="ARBA00022989"/>
    </source>
</evidence>
<dbReference type="STRING" id="1077348.A0A2G8SSP1"/>
<reference evidence="17 18" key="1">
    <citation type="journal article" date="2015" name="Sci. Rep.">
        <title>Chromosome-level genome map provides insights into diverse defense mechanisms in the medicinal fungus Ganoderma sinense.</title>
        <authorList>
            <person name="Zhu Y."/>
            <person name="Xu J."/>
            <person name="Sun C."/>
            <person name="Zhou S."/>
            <person name="Xu H."/>
            <person name="Nelson D.R."/>
            <person name="Qian J."/>
            <person name="Song J."/>
            <person name="Luo H."/>
            <person name="Xiang L."/>
            <person name="Li Y."/>
            <person name="Xu Z."/>
            <person name="Ji A."/>
            <person name="Wang L."/>
            <person name="Lu S."/>
            <person name="Hayward A."/>
            <person name="Sun W."/>
            <person name="Li X."/>
            <person name="Schwartz D.C."/>
            <person name="Wang Y."/>
            <person name="Chen S."/>
        </authorList>
    </citation>
    <scope>NUCLEOTIDE SEQUENCE [LARGE SCALE GENOMIC DNA]</scope>
    <source>
        <strain evidence="17 18">ZZ0214-1</strain>
    </source>
</reference>
<dbReference type="GO" id="GO:0046340">
    <property type="term" value="P:diacylglycerol catabolic process"/>
    <property type="evidence" value="ECO:0007669"/>
    <property type="project" value="TreeGrafter"/>
</dbReference>
<evidence type="ECO:0000256" key="14">
    <source>
        <dbReference type="ARBA" id="ARBA00026104"/>
    </source>
</evidence>
<evidence type="ECO:0000256" key="15">
    <source>
        <dbReference type="SAM" id="MobiDB-lite"/>
    </source>
</evidence>
<evidence type="ECO:0000313" key="17">
    <source>
        <dbReference type="EMBL" id="PIL36598.1"/>
    </source>
</evidence>
<dbReference type="InterPro" id="IPR002921">
    <property type="entry name" value="Fungal_lipase-type"/>
</dbReference>
<keyword evidence="9" id="KW-0442">Lipid degradation</keyword>
<dbReference type="InterPro" id="IPR052214">
    <property type="entry name" value="DAG_Lipase-Related"/>
</dbReference>
<comment type="cofactor">
    <cofactor evidence="1">
        <name>Ca(2+)</name>
        <dbReference type="ChEBI" id="CHEBI:29108"/>
    </cofactor>
</comment>
<evidence type="ECO:0000256" key="4">
    <source>
        <dbReference type="ARBA" id="ARBA00022553"/>
    </source>
</evidence>
<comment type="subcellular location">
    <subcellularLocation>
        <location evidence="2">Cell membrane</location>
        <topology evidence="2">Multi-pass membrane protein</topology>
    </subcellularLocation>
</comment>
<evidence type="ECO:0000256" key="5">
    <source>
        <dbReference type="ARBA" id="ARBA00022692"/>
    </source>
</evidence>
<keyword evidence="3" id="KW-1003">Cell membrane</keyword>
<protein>
    <recommendedName>
        <fullName evidence="14">sn-1-specific diacylglycerol lipase</fullName>
        <ecNumber evidence="14">3.1.1.116</ecNumber>
    </recommendedName>
</protein>
<proteinExistence type="predicted"/>
<feature type="compositionally biased region" description="Polar residues" evidence="15">
    <location>
        <begin position="230"/>
        <end position="249"/>
    </location>
</feature>
<keyword evidence="4" id="KW-0597">Phosphoprotein</keyword>
<keyword evidence="18" id="KW-1185">Reference proteome</keyword>
<dbReference type="Gene3D" id="3.40.50.1820">
    <property type="entry name" value="alpha/beta hydrolase"/>
    <property type="match status" value="1"/>
</dbReference>
<keyword evidence="10" id="KW-1133">Transmembrane helix</keyword>
<feature type="compositionally biased region" description="Basic residues" evidence="15">
    <location>
        <begin position="436"/>
        <end position="445"/>
    </location>
</feature>
<dbReference type="InterPro" id="IPR029058">
    <property type="entry name" value="AB_hydrolase_fold"/>
</dbReference>
<evidence type="ECO:0000256" key="3">
    <source>
        <dbReference type="ARBA" id="ARBA00022475"/>
    </source>
</evidence>
<feature type="region of interest" description="Disordered" evidence="15">
    <location>
        <begin position="429"/>
        <end position="472"/>
    </location>
</feature>
<sequence>MLSNWDKYGRFSLDLASTATAIGFSTAKACTRFGFSVTRGIASTAAGFTGSVIDYALFGGATGAGQILGGAVSSAISAVEFVALAPLVLGESITSTSLIAAHSSLSILTTIFPGSDEASFSLASFVGLVRREWNEPAESEGLPEERYGLAEVLRALAGFAALQGVTSQWQEKRWFKYMKEVPVHDGSSTLSRRKRVDSRVTITGDTIYPSHSGQIVTADITEAVPGSWPPRQSASPLVSPCTGYSSPTSRGPPVTFPMDDLKQTLRRLSKLVLAGYGGPSLLFFGVSLTPWEKEQRKEQVKLADAIDASEKEAAGEDGQGQSKTNVTNMPGEPTYSWWDVLMGKHDHDIFMHWARSHSTPPGGPTEQSQSPHPPPTAHVSSENHMPRFWVLTDHVRKEVVLVIRGTMSLNELAVDLTCDPAPFILPPADPVTASHSHGHSGHPHPHSPSQPSTRFHPHSQPNTHLHPDWLPDRLKQEKQRRPIFTYVEDEGLDSDLENIPGSFPFPMDLSVPFPRSRRNSLRASHVPRSRLASEAGDDTAYVVHGGMLRMTRAMGGPGRPVHIAVRDALKRNKGYSLVLCGHSLGAGVAALLALMWATPETCLTHKASGLPVGRRVSSFCFAPPCVVSPRLSAKAAASGLIISFVYGHDIVSRLSLGSVRDLTRGAVWLCAAENRDDTRSDGYNNVTKKALKCKLGRREEGDEEWFLAIRKTLEANMQMADLFPPGRVYWALRDGDLHRAHRSPVGSVRRHPKEKVRLFEVSDVKQVFGQIIFARDMLSSHLPHQYDQVLHELL</sequence>
<dbReference type="GO" id="GO:0046872">
    <property type="term" value="F:metal ion binding"/>
    <property type="evidence" value="ECO:0007669"/>
    <property type="project" value="UniProtKB-KW"/>
</dbReference>
<evidence type="ECO:0000256" key="8">
    <source>
        <dbReference type="ARBA" id="ARBA00022837"/>
    </source>
</evidence>
<dbReference type="CDD" id="cd00519">
    <property type="entry name" value="Lipase_3"/>
    <property type="match status" value="1"/>
</dbReference>
<keyword evidence="8" id="KW-0106">Calcium</keyword>
<feature type="region of interest" description="Disordered" evidence="15">
    <location>
        <begin position="354"/>
        <end position="381"/>
    </location>
</feature>
<dbReference type="SUPFAM" id="SSF53474">
    <property type="entry name" value="alpha/beta-Hydrolases"/>
    <property type="match status" value="1"/>
</dbReference>
<evidence type="ECO:0000256" key="7">
    <source>
        <dbReference type="ARBA" id="ARBA00022801"/>
    </source>
</evidence>
<keyword evidence="12" id="KW-0472">Membrane</keyword>
<dbReference type="EMBL" id="AYKW01000001">
    <property type="protein sequence ID" value="PIL36598.1"/>
    <property type="molecule type" value="Genomic_DNA"/>
</dbReference>
<dbReference type="GO" id="GO:0019369">
    <property type="term" value="P:arachidonate metabolic process"/>
    <property type="evidence" value="ECO:0007669"/>
    <property type="project" value="TreeGrafter"/>
</dbReference>
<dbReference type="GO" id="GO:0016298">
    <property type="term" value="F:lipase activity"/>
    <property type="evidence" value="ECO:0007669"/>
    <property type="project" value="TreeGrafter"/>
</dbReference>
<keyword evidence="11" id="KW-0443">Lipid metabolism</keyword>
<keyword evidence="6" id="KW-0479">Metal-binding</keyword>
<evidence type="ECO:0000256" key="2">
    <source>
        <dbReference type="ARBA" id="ARBA00004651"/>
    </source>
</evidence>
<dbReference type="PANTHER" id="PTHR45792">
    <property type="entry name" value="DIACYLGLYCEROL LIPASE HOMOLOG-RELATED"/>
    <property type="match status" value="1"/>
</dbReference>
<evidence type="ECO:0000256" key="13">
    <source>
        <dbReference type="ARBA" id="ARBA00024531"/>
    </source>
</evidence>
<keyword evidence="7" id="KW-0378">Hydrolase</keyword>
<comment type="catalytic activity">
    <reaction evidence="13">
        <text>a 1,2-diacyl-sn-glycerol + H2O = a 2-acylglycerol + a fatty acid + H(+)</text>
        <dbReference type="Rhea" id="RHEA:33275"/>
        <dbReference type="ChEBI" id="CHEBI:15377"/>
        <dbReference type="ChEBI" id="CHEBI:15378"/>
        <dbReference type="ChEBI" id="CHEBI:17389"/>
        <dbReference type="ChEBI" id="CHEBI:17815"/>
        <dbReference type="ChEBI" id="CHEBI:28868"/>
        <dbReference type="EC" id="3.1.1.116"/>
    </reaction>
    <physiologicalReaction direction="left-to-right" evidence="13">
        <dbReference type="Rhea" id="RHEA:33276"/>
    </physiologicalReaction>
</comment>
<dbReference type="Proteomes" id="UP000230002">
    <property type="component" value="Unassembled WGS sequence"/>
</dbReference>
<evidence type="ECO:0000256" key="11">
    <source>
        <dbReference type="ARBA" id="ARBA00023098"/>
    </source>
</evidence>
<feature type="region of interest" description="Disordered" evidence="15">
    <location>
        <begin position="228"/>
        <end position="256"/>
    </location>
</feature>
<feature type="compositionally biased region" description="Polar residues" evidence="15">
    <location>
        <begin position="319"/>
        <end position="328"/>
    </location>
</feature>
<dbReference type="Pfam" id="PF01764">
    <property type="entry name" value="Lipase_3"/>
    <property type="match status" value="1"/>
</dbReference>
<gene>
    <name evidence="17" type="ORF">GSI_00287</name>
</gene>
<dbReference type="PANTHER" id="PTHR45792:SF8">
    <property type="entry name" value="DIACYLGLYCEROL LIPASE-ALPHA"/>
    <property type="match status" value="1"/>
</dbReference>
<evidence type="ECO:0000313" key="18">
    <source>
        <dbReference type="Proteomes" id="UP000230002"/>
    </source>
</evidence>
<feature type="region of interest" description="Disordered" evidence="15">
    <location>
        <begin position="310"/>
        <end position="329"/>
    </location>
</feature>
<feature type="domain" description="Fungal lipase-type" evidence="16">
    <location>
        <begin position="540"/>
        <end position="655"/>
    </location>
</feature>
<organism evidence="17 18">
    <name type="scientific">Ganoderma sinense ZZ0214-1</name>
    <dbReference type="NCBI Taxonomy" id="1077348"/>
    <lineage>
        <taxon>Eukaryota</taxon>
        <taxon>Fungi</taxon>
        <taxon>Dikarya</taxon>
        <taxon>Basidiomycota</taxon>
        <taxon>Agaricomycotina</taxon>
        <taxon>Agaricomycetes</taxon>
        <taxon>Polyporales</taxon>
        <taxon>Polyporaceae</taxon>
        <taxon>Ganoderma</taxon>
    </lineage>
</organism>
<dbReference type="GO" id="GO:0005886">
    <property type="term" value="C:plasma membrane"/>
    <property type="evidence" value="ECO:0007669"/>
    <property type="project" value="UniProtKB-SubCell"/>
</dbReference>
<evidence type="ECO:0000256" key="9">
    <source>
        <dbReference type="ARBA" id="ARBA00022963"/>
    </source>
</evidence>
<dbReference type="OrthoDB" id="438440at2759"/>
<evidence type="ECO:0000259" key="16">
    <source>
        <dbReference type="Pfam" id="PF01764"/>
    </source>
</evidence>